<keyword evidence="4" id="KW-0560">Oxidoreductase</keyword>
<feature type="domain" description="FAD-binding" evidence="6">
    <location>
        <begin position="11"/>
        <end position="355"/>
    </location>
</feature>
<dbReference type="PANTHER" id="PTHR13789:SF318">
    <property type="entry name" value="GERANYLGERANYL DIPHOSPHATE REDUCTASE"/>
    <property type="match status" value="1"/>
</dbReference>
<evidence type="ECO:0000256" key="5">
    <source>
        <dbReference type="ARBA" id="ARBA00023033"/>
    </source>
</evidence>
<evidence type="ECO:0000256" key="2">
    <source>
        <dbReference type="ARBA" id="ARBA00022630"/>
    </source>
</evidence>
<dbReference type="PRINTS" id="PR00420">
    <property type="entry name" value="RNGMNOXGNASE"/>
</dbReference>
<dbReference type="Proteomes" id="UP000244940">
    <property type="component" value="Unassembled WGS sequence"/>
</dbReference>
<sequence>MSGEWRTGRRVAIVGAGPGGLSAAIAFLQAGYDVRIFERAAQPKPLGGAVLLSVPVMAILRSYGIDIENNFGSKTITHFANSRGKLRATLPFNRSVEQAFGIEGWHYGILRMNTYDKMMRVLADRAPAALVAGHALDRYEDAPGGIRLHFTNGAEVEADLLVGADGIRSAVSRQAFGDPGLFHIGLRVWLAWCEDLPGIDRDHGYIHHSRSLQASYFPMKHDGRPGFEWWLVEQSDPAQPAPADIRAHLMNRLSAFPPVLRRLAENTDFATQVFPWEIYNRPSLSSWCTGRVACVGDAVHPVSPYAAYGMGMAIEDGYFLARAMKGQALTPENIAEGCRAYEAERVAYCNHHVEFARKMGNQFHRAPSPVALLRDLVFDHTPLLQTLIAKDYLADAERMSLSLKELHVARDG</sequence>
<dbReference type="PANTHER" id="PTHR13789">
    <property type="entry name" value="MONOOXYGENASE"/>
    <property type="match status" value="1"/>
</dbReference>
<dbReference type="RefSeq" id="WP_109533441.1">
    <property type="nucleotide sequence ID" value="NZ_QEYD01000006.1"/>
</dbReference>
<organism evidence="7 8">
    <name type="scientific">Pararhodobacter marinus</name>
    <dbReference type="NCBI Taxonomy" id="2184063"/>
    <lineage>
        <taxon>Bacteria</taxon>
        <taxon>Pseudomonadati</taxon>
        <taxon>Pseudomonadota</taxon>
        <taxon>Alphaproteobacteria</taxon>
        <taxon>Rhodobacterales</taxon>
        <taxon>Paracoccaceae</taxon>
        <taxon>Pararhodobacter</taxon>
    </lineage>
</organism>
<dbReference type="AlphaFoldDB" id="A0A2U2C9N1"/>
<keyword evidence="5 7" id="KW-0503">Monooxygenase</keyword>
<dbReference type="OrthoDB" id="4230779at2"/>
<proteinExistence type="predicted"/>
<keyword evidence="8" id="KW-1185">Reference proteome</keyword>
<dbReference type="EMBL" id="QEYD01000006">
    <property type="protein sequence ID" value="PWE28580.1"/>
    <property type="molecule type" value="Genomic_DNA"/>
</dbReference>
<dbReference type="InterPro" id="IPR036188">
    <property type="entry name" value="FAD/NAD-bd_sf"/>
</dbReference>
<dbReference type="Gene3D" id="3.50.50.60">
    <property type="entry name" value="FAD/NAD(P)-binding domain"/>
    <property type="match status" value="1"/>
</dbReference>
<keyword evidence="3" id="KW-0274">FAD</keyword>
<name>A0A2U2C9N1_9RHOB</name>
<evidence type="ECO:0000256" key="4">
    <source>
        <dbReference type="ARBA" id="ARBA00023002"/>
    </source>
</evidence>
<accession>A0A2U2C9N1</accession>
<dbReference type="GO" id="GO:0071949">
    <property type="term" value="F:FAD binding"/>
    <property type="evidence" value="ECO:0007669"/>
    <property type="project" value="InterPro"/>
</dbReference>
<dbReference type="InterPro" id="IPR050493">
    <property type="entry name" value="FAD-dep_Monooxygenase_BioMet"/>
</dbReference>
<gene>
    <name evidence="7" type="ORF">C4N9_11365</name>
</gene>
<evidence type="ECO:0000259" key="6">
    <source>
        <dbReference type="Pfam" id="PF01494"/>
    </source>
</evidence>
<reference evidence="7 8" key="1">
    <citation type="submission" date="2018-05" db="EMBL/GenBank/DDBJ databases">
        <title>Pararhodobacter marina sp. nov., isolated from deep-sea water of the Indian Ocean.</title>
        <authorList>
            <person name="Lai Q.Sr."/>
            <person name="Liu X."/>
            <person name="Shao Z."/>
        </authorList>
    </citation>
    <scope>NUCLEOTIDE SEQUENCE [LARGE SCALE GENOMIC DNA]</scope>
    <source>
        <strain evidence="7 8">CIC4N-9</strain>
    </source>
</reference>
<comment type="cofactor">
    <cofactor evidence="1">
        <name>FAD</name>
        <dbReference type="ChEBI" id="CHEBI:57692"/>
    </cofactor>
</comment>
<dbReference type="SUPFAM" id="SSF51905">
    <property type="entry name" value="FAD/NAD(P)-binding domain"/>
    <property type="match status" value="1"/>
</dbReference>
<dbReference type="Pfam" id="PF01494">
    <property type="entry name" value="FAD_binding_3"/>
    <property type="match status" value="1"/>
</dbReference>
<evidence type="ECO:0000256" key="1">
    <source>
        <dbReference type="ARBA" id="ARBA00001974"/>
    </source>
</evidence>
<comment type="caution">
    <text evidence="7">The sequence shown here is derived from an EMBL/GenBank/DDBJ whole genome shotgun (WGS) entry which is preliminary data.</text>
</comment>
<evidence type="ECO:0000256" key="3">
    <source>
        <dbReference type="ARBA" id="ARBA00022827"/>
    </source>
</evidence>
<evidence type="ECO:0000313" key="8">
    <source>
        <dbReference type="Proteomes" id="UP000244940"/>
    </source>
</evidence>
<dbReference type="GO" id="GO:0004497">
    <property type="term" value="F:monooxygenase activity"/>
    <property type="evidence" value="ECO:0007669"/>
    <property type="project" value="UniProtKB-KW"/>
</dbReference>
<protein>
    <submittedName>
        <fullName evidence="7">FAD-dependent monooxygenase</fullName>
    </submittedName>
</protein>
<keyword evidence="2" id="KW-0285">Flavoprotein</keyword>
<dbReference type="GeneID" id="94365490"/>
<evidence type="ECO:0000313" key="7">
    <source>
        <dbReference type="EMBL" id="PWE28580.1"/>
    </source>
</evidence>
<dbReference type="InterPro" id="IPR002938">
    <property type="entry name" value="FAD-bd"/>
</dbReference>